<dbReference type="Gene3D" id="3.40.50.300">
    <property type="entry name" value="P-loop containing nucleotide triphosphate hydrolases"/>
    <property type="match status" value="1"/>
</dbReference>
<evidence type="ECO:0000259" key="5">
    <source>
        <dbReference type="Pfam" id="PF14630"/>
    </source>
</evidence>
<sequence>MQCDHSPDVEQGVFPSPAVLVAYGLENSNKTNVITSVLEKREYQYAVIRSRECLSPRHLLSKIFAEVIEAFGLESQLGRYVRVDSLNALLENMRKISRDTCGRRFVVVIEDIDRLKQAGTMLLPALARLGDQIPGFSVIMTSSSPRPLILHRTGIPYVHFPPYTRNEAVNIVTSEGLPPLPNDTVEIDKDALTTIYAQFAVTVYDSLISPTSSTSIQRFRTTCHKLWPRFILPLTSGQEPPAAGRGGSWDFAKLIVQNRALFQSEGEKALHHTLPLSALRRETLSDTKSLLSHQDAPSTPSKKTLLSNDGRDMTTVSMRPPLLKHFSTLVLISSYLASYTPPKHDILLFSRLSSSSVTVSRKIRRLKGTPTRRKSASASTPTGTPSKKDAAETKSPRRSRTKSLLAASAGLGVSRPFTLERLVAILRAVHPHGIPNRPGKGVCDRVYRELGELERLRLVVRASGAGFGGAADALGGAGTSTGGADDPSEERWRINVSRDWVVDMGKVWGMSICEYEVDHEL</sequence>
<proteinExistence type="predicted"/>
<protein>
    <recommendedName>
        <fullName evidence="9">Origin recognition complex subunit 5</fullName>
    </recommendedName>
</protein>
<dbReference type="PANTHER" id="PTHR12705:SF0">
    <property type="entry name" value="ORIGIN RECOGNITION COMPLEX SUBUNIT 5"/>
    <property type="match status" value="1"/>
</dbReference>
<dbReference type="PANTHER" id="PTHR12705">
    <property type="entry name" value="ORIGIN RECOGNITION COMPLEX SUBUNIT 5"/>
    <property type="match status" value="1"/>
</dbReference>
<organism evidence="7 8">
    <name type="scientific">Exophiala dermatitidis</name>
    <name type="common">Black yeast-like fungus</name>
    <name type="synonym">Wangiella dermatitidis</name>
    <dbReference type="NCBI Taxonomy" id="5970"/>
    <lineage>
        <taxon>Eukaryota</taxon>
        <taxon>Fungi</taxon>
        <taxon>Dikarya</taxon>
        <taxon>Ascomycota</taxon>
        <taxon>Pezizomycotina</taxon>
        <taxon>Eurotiomycetes</taxon>
        <taxon>Chaetothyriomycetidae</taxon>
        <taxon>Chaetothyriales</taxon>
        <taxon>Herpotrichiellaceae</taxon>
        <taxon>Exophiala</taxon>
    </lineage>
</organism>
<feature type="compositionally biased region" description="Low complexity" evidence="4">
    <location>
        <begin position="376"/>
        <end position="385"/>
    </location>
</feature>
<feature type="compositionally biased region" description="Polar residues" evidence="4">
    <location>
        <begin position="287"/>
        <end position="307"/>
    </location>
</feature>
<dbReference type="Pfam" id="PF21639">
    <property type="entry name" value="ORC5_lid"/>
    <property type="match status" value="1"/>
</dbReference>
<dbReference type="InterPro" id="IPR048866">
    <property type="entry name" value="ORC5_lid"/>
</dbReference>
<evidence type="ECO:0000259" key="6">
    <source>
        <dbReference type="Pfam" id="PF21639"/>
    </source>
</evidence>
<dbReference type="InterPro" id="IPR047088">
    <property type="entry name" value="ORC5_C"/>
</dbReference>
<dbReference type="InterPro" id="IPR020796">
    <property type="entry name" value="ORC5"/>
</dbReference>
<name>A0AAN6EYX2_EXODE</name>
<keyword evidence="3" id="KW-0539">Nucleus</keyword>
<feature type="region of interest" description="Disordered" evidence="4">
    <location>
        <begin position="360"/>
        <end position="403"/>
    </location>
</feature>
<dbReference type="Proteomes" id="UP001161757">
    <property type="component" value="Unassembled WGS sequence"/>
</dbReference>
<evidence type="ECO:0008006" key="9">
    <source>
        <dbReference type="Google" id="ProtNLM"/>
    </source>
</evidence>
<feature type="compositionally biased region" description="Basic residues" evidence="4">
    <location>
        <begin position="361"/>
        <end position="375"/>
    </location>
</feature>
<feature type="compositionally biased region" description="Basic and acidic residues" evidence="4">
    <location>
        <begin position="386"/>
        <end position="395"/>
    </location>
</feature>
<dbReference type="GO" id="GO:0003688">
    <property type="term" value="F:DNA replication origin binding"/>
    <property type="evidence" value="ECO:0007669"/>
    <property type="project" value="TreeGrafter"/>
</dbReference>
<dbReference type="SUPFAM" id="SSF52540">
    <property type="entry name" value="P-loop containing nucleoside triphosphate hydrolases"/>
    <property type="match status" value="1"/>
</dbReference>
<dbReference type="Pfam" id="PF14630">
    <property type="entry name" value="ORC5_C"/>
    <property type="match status" value="1"/>
</dbReference>
<dbReference type="GO" id="GO:0006270">
    <property type="term" value="P:DNA replication initiation"/>
    <property type="evidence" value="ECO:0007669"/>
    <property type="project" value="TreeGrafter"/>
</dbReference>
<comment type="caution">
    <text evidence="7">The sequence shown here is derived from an EMBL/GenBank/DDBJ whole genome shotgun (WGS) entry which is preliminary data.</text>
</comment>
<comment type="subcellular location">
    <subcellularLocation>
        <location evidence="1">Nucleus</location>
    </subcellularLocation>
</comment>
<evidence type="ECO:0000256" key="3">
    <source>
        <dbReference type="ARBA" id="ARBA00023242"/>
    </source>
</evidence>
<dbReference type="AlphaFoldDB" id="A0AAN6EYX2"/>
<feature type="region of interest" description="Disordered" evidence="4">
    <location>
        <begin position="287"/>
        <end position="313"/>
    </location>
</feature>
<feature type="domain" description="Origin recognition complex subunit 5 C-terminal" evidence="5">
    <location>
        <begin position="323"/>
        <end position="515"/>
    </location>
</feature>
<evidence type="ECO:0000256" key="4">
    <source>
        <dbReference type="SAM" id="MobiDB-lite"/>
    </source>
</evidence>
<evidence type="ECO:0000256" key="1">
    <source>
        <dbReference type="ARBA" id="ARBA00004123"/>
    </source>
</evidence>
<dbReference type="EMBL" id="JAJGCB010000003">
    <property type="protein sequence ID" value="KAJ8994265.1"/>
    <property type="molecule type" value="Genomic_DNA"/>
</dbReference>
<dbReference type="InterPro" id="IPR027417">
    <property type="entry name" value="P-loop_NTPase"/>
</dbReference>
<evidence type="ECO:0000313" key="8">
    <source>
        <dbReference type="Proteomes" id="UP001161757"/>
    </source>
</evidence>
<reference evidence="7" key="1">
    <citation type="submission" date="2023-01" db="EMBL/GenBank/DDBJ databases">
        <title>Exophiala dermititidis isolated from Cystic Fibrosis Patient.</title>
        <authorList>
            <person name="Kurbessoian T."/>
            <person name="Crocker A."/>
            <person name="Murante D."/>
            <person name="Hogan D.A."/>
            <person name="Stajich J.E."/>
        </authorList>
    </citation>
    <scope>NUCLEOTIDE SEQUENCE</scope>
    <source>
        <strain evidence="7">Ex8</strain>
    </source>
</reference>
<feature type="domain" description="ORC5 lid" evidence="6">
    <location>
        <begin position="196"/>
        <end position="263"/>
    </location>
</feature>
<gene>
    <name evidence="7" type="ORF">HRR80_002759</name>
</gene>
<evidence type="ECO:0000313" key="7">
    <source>
        <dbReference type="EMBL" id="KAJ8994265.1"/>
    </source>
</evidence>
<evidence type="ECO:0000256" key="2">
    <source>
        <dbReference type="ARBA" id="ARBA00022705"/>
    </source>
</evidence>
<dbReference type="GO" id="GO:0005664">
    <property type="term" value="C:nuclear origin of replication recognition complex"/>
    <property type="evidence" value="ECO:0007669"/>
    <property type="project" value="TreeGrafter"/>
</dbReference>
<accession>A0AAN6EYX2</accession>
<keyword evidence="2" id="KW-0235">DNA replication</keyword>